<evidence type="ECO:0000313" key="1">
    <source>
        <dbReference type="EMBL" id="JAD29424.1"/>
    </source>
</evidence>
<proteinExistence type="predicted"/>
<protein>
    <submittedName>
        <fullName evidence="1">Uncharacterized protein</fullName>
    </submittedName>
</protein>
<organism evidence="1">
    <name type="scientific">Arundo donax</name>
    <name type="common">Giant reed</name>
    <name type="synonym">Donax arundinaceus</name>
    <dbReference type="NCBI Taxonomy" id="35708"/>
    <lineage>
        <taxon>Eukaryota</taxon>
        <taxon>Viridiplantae</taxon>
        <taxon>Streptophyta</taxon>
        <taxon>Embryophyta</taxon>
        <taxon>Tracheophyta</taxon>
        <taxon>Spermatophyta</taxon>
        <taxon>Magnoliopsida</taxon>
        <taxon>Liliopsida</taxon>
        <taxon>Poales</taxon>
        <taxon>Poaceae</taxon>
        <taxon>PACMAD clade</taxon>
        <taxon>Arundinoideae</taxon>
        <taxon>Arundineae</taxon>
        <taxon>Arundo</taxon>
    </lineage>
</organism>
<dbReference type="AlphaFoldDB" id="A0A0A8YRB3"/>
<name>A0A0A8YRB3_ARUDO</name>
<sequence>METQRSPRPRPLGSPVARCYASTRNSLALHASV</sequence>
<dbReference type="EMBL" id="GBRH01268471">
    <property type="protein sequence ID" value="JAD29424.1"/>
    <property type="molecule type" value="Transcribed_RNA"/>
</dbReference>
<reference evidence="1" key="1">
    <citation type="submission" date="2014-09" db="EMBL/GenBank/DDBJ databases">
        <authorList>
            <person name="Magalhaes I.L.F."/>
            <person name="Oliveira U."/>
            <person name="Santos F.R."/>
            <person name="Vidigal T.H.D.A."/>
            <person name="Brescovit A.D."/>
            <person name="Santos A.J."/>
        </authorList>
    </citation>
    <scope>NUCLEOTIDE SEQUENCE</scope>
    <source>
        <tissue evidence="1">Shoot tissue taken approximately 20 cm above the soil surface</tissue>
    </source>
</reference>
<accession>A0A0A8YRB3</accession>
<reference evidence="1" key="2">
    <citation type="journal article" date="2015" name="Data Brief">
        <title>Shoot transcriptome of the giant reed, Arundo donax.</title>
        <authorList>
            <person name="Barrero R.A."/>
            <person name="Guerrero F.D."/>
            <person name="Moolhuijzen P."/>
            <person name="Goolsby J.A."/>
            <person name="Tidwell J."/>
            <person name="Bellgard S.E."/>
            <person name="Bellgard M.I."/>
        </authorList>
    </citation>
    <scope>NUCLEOTIDE SEQUENCE</scope>
    <source>
        <tissue evidence="1">Shoot tissue taken approximately 20 cm above the soil surface</tissue>
    </source>
</reference>